<dbReference type="GO" id="GO:0030992">
    <property type="term" value="C:intraciliary transport particle B"/>
    <property type="evidence" value="ECO:0007669"/>
    <property type="project" value="InterPro"/>
</dbReference>
<evidence type="ECO:0000313" key="3">
    <source>
        <dbReference type="EMBL" id="CAD8798327.1"/>
    </source>
</evidence>
<feature type="coiled-coil region" evidence="1">
    <location>
        <begin position="83"/>
        <end position="134"/>
    </location>
</feature>
<protein>
    <recommendedName>
        <fullName evidence="4">Intraflagellar transport protein 74 homolog</fullName>
    </recommendedName>
</protein>
<keyword evidence="1" id="KW-0175">Coiled coil</keyword>
<dbReference type="EMBL" id="HBFN01020596">
    <property type="protein sequence ID" value="CAD8798327.1"/>
    <property type="molecule type" value="Transcribed_RNA"/>
</dbReference>
<dbReference type="GO" id="GO:0035735">
    <property type="term" value="P:intraciliary transport involved in cilium assembly"/>
    <property type="evidence" value="ECO:0007669"/>
    <property type="project" value="TreeGrafter"/>
</dbReference>
<dbReference type="InterPro" id="IPR029602">
    <property type="entry name" value="IFT74"/>
</dbReference>
<organism evidence="3">
    <name type="scientific">Hemiselmis tepida</name>
    <dbReference type="NCBI Taxonomy" id="464990"/>
    <lineage>
        <taxon>Eukaryota</taxon>
        <taxon>Cryptophyceae</taxon>
        <taxon>Cryptomonadales</taxon>
        <taxon>Hemiselmidaceae</taxon>
        <taxon>Hemiselmis</taxon>
    </lineage>
</organism>
<accession>A0A7S0VYW0</accession>
<feature type="coiled-coil region" evidence="1">
    <location>
        <begin position="172"/>
        <end position="279"/>
    </location>
</feature>
<proteinExistence type="predicted"/>
<feature type="region of interest" description="Disordered" evidence="2">
    <location>
        <begin position="1"/>
        <end position="48"/>
    </location>
</feature>
<dbReference type="PANTHER" id="PTHR31432:SF0">
    <property type="entry name" value="INTRAFLAGELLAR TRANSPORT PROTEIN 74 HOMOLOG"/>
    <property type="match status" value="1"/>
</dbReference>
<evidence type="ECO:0008006" key="4">
    <source>
        <dbReference type="Google" id="ProtNLM"/>
    </source>
</evidence>
<feature type="coiled-coil region" evidence="1">
    <location>
        <begin position="411"/>
        <end position="470"/>
    </location>
</feature>
<dbReference type="AlphaFoldDB" id="A0A7S0VYW0"/>
<evidence type="ECO:0000256" key="1">
    <source>
        <dbReference type="SAM" id="Coils"/>
    </source>
</evidence>
<gene>
    <name evidence="3" type="ORF">HTEP1355_LOCUS11968</name>
</gene>
<dbReference type="GO" id="GO:0048487">
    <property type="term" value="F:beta-tubulin binding"/>
    <property type="evidence" value="ECO:0007669"/>
    <property type="project" value="InterPro"/>
</dbReference>
<reference evidence="3" key="1">
    <citation type="submission" date="2021-01" db="EMBL/GenBank/DDBJ databases">
        <authorList>
            <person name="Corre E."/>
            <person name="Pelletier E."/>
            <person name="Niang G."/>
            <person name="Scheremetjew M."/>
            <person name="Finn R."/>
            <person name="Kale V."/>
            <person name="Holt S."/>
            <person name="Cochrane G."/>
            <person name="Meng A."/>
            <person name="Brown T."/>
            <person name="Cohen L."/>
        </authorList>
    </citation>
    <scope>NUCLEOTIDE SEQUENCE</scope>
    <source>
        <strain evidence="3">CCMP443</strain>
    </source>
</reference>
<evidence type="ECO:0000256" key="2">
    <source>
        <dbReference type="SAM" id="MobiDB-lite"/>
    </source>
</evidence>
<name>A0A7S0VYW0_9CRYP</name>
<dbReference type="GO" id="GO:0005929">
    <property type="term" value="C:cilium"/>
    <property type="evidence" value="ECO:0007669"/>
    <property type="project" value="TreeGrafter"/>
</dbReference>
<sequence>MGGLSGPPGTAMRPPTGLRGLPQGTAMRQGTAAQRPGSRAGALGPLNTNVQVADRPVTQQGMMGMKMANQGPGRQVADRSYYMGELRKKCDEMQKEIAKMQSETEQYNKDNQTYTQQERKYESLIKEVRKLQGDFADLNLIVDKSRTKTDPQDIGAAYQMLKARNDQDSIKLDGVFSERREKEDEIKHVEQQVREVQMKAEEKLNTLSQEQRMQYAQLQDDYSRLEADIEQKLQTYDNLCRQVAKFEQSLAQEPNKQRMNSLQDQMQQLLARKRDLEAAANKPVLSEAEQREQLLQQVKDDNAHIATLTRNAEGVDKRIVQAQKDLDAFEAGGGGETEEIKKYRKLQEKDQEMTEFIDKFDESFKKESAALVETERRVVALMAHVSKQLGRSAQVPTKDGFQDLQSEVAYKERALENSQSTAERLAQEEETRKAELEKINNLDTKITKELANLQERRATMEEELVTFNNIAGLRTEAEQARAMLVRRKGEFDVRRKGLKTQVQHVSLDFDKVKQKLAANETAMTLEALEQKLRHHQQNIFHLRDFIESKEAETDFSSVYEEVSKQVGDVNAMLQQLAGRVY</sequence>
<dbReference type="PANTHER" id="PTHR31432">
    <property type="entry name" value="INTRAFLAGELLAR TRANSPORT PROTEIN 74 HOMOLOG"/>
    <property type="match status" value="1"/>
</dbReference>